<dbReference type="EMBL" id="JAMSHJ010000004">
    <property type="protein sequence ID" value="KAI5420071.1"/>
    <property type="molecule type" value="Genomic_DNA"/>
</dbReference>
<feature type="domain" description="Retrotransposon gag" evidence="1">
    <location>
        <begin position="100"/>
        <end position="190"/>
    </location>
</feature>
<evidence type="ECO:0000313" key="3">
    <source>
        <dbReference type="Proteomes" id="UP001058974"/>
    </source>
</evidence>
<evidence type="ECO:0000313" key="2">
    <source>
        <dbReference type="EMBL" id="KAI5420071.1"/>
    </source>
</evidence>
<organism evidence="2 3">
    <name type="scientific">Pisum sativum</name>
    <name type="common">Garden pea</name>
    <name type="synonym">Lathyrus oleraceus</name>
    <dbReference type="NCBI Taxonomy" id="3888"/>
    <lineage>
        <taxon>Eukaryota</taxon>
        <taxon>Viridiplantae</taxon>
        <taxon>Streptophyta</taxon>
        <taxon>Embryophyta</taxon>
        <taxon>Tracheophyta</taxon>
        <taxon>Spermatophyta</taxon>
        <taxon>Magnoliopsida</taxon>
        <taxon>eudicotyledons</taxon>
        <taxon>Gunneridae</taxon>
        <taxon>Pentapetalae</taxon>
        <taxon>rosids</taxon>
        <taxon>fabids</taxon>
        <taxon>Fabales</taxon>
        <taxon>Fabaceae</taxon>
        <taxon>Papilionoideae</taxon>
        <taxon>50 kb inversion clade</taxon>
        <taxon>NPAAA clade</taxon>
        <taxon>Hologalegina</taxon>
        <taxon>IRL clade</taxon>
        <taxon>Fabeae</taxon>
        <taxon>Lathyrus</taxon>
    </lineage>
</organism>
<dbReference type="Proteomes" id="UP001058974">
    <property type="component" value="Chromosome 4"/>
</dbReference>
<gene>
    <name evidence="2" type="ORF">KIW84_044025</name>
</gene>
<accession>A0A9D4XFB1</accession>
<protein>
    <recommendedName>
        <fullName evidence="1">Retrotransposon gag domain-containing protein</fullName>
    </recommendedName>
</protein>
<dbReference type="Pfam" id="PF03732">
    <property type="entry name" value="Retrotrans_gag"/>
    <property type="match status" value="1"/>
</dbReference>
<dbReference type="Gramene" id="Psat04G0402500-T1">
    <property type="protein sequence ID" value="KAI5420071.1"/>
    <property type="gene ID" value="KIW84_044025"/>
</dbReference>
<dbReference type="AlphaFoldDB" id="A0A9D4XFB1"/>
<sequence>MPFGLPWGMPSNFVLEGYQPVVELLMAQPVMLVPPPMVHDVPYVEEHVFHADQSETIPHKFKVPDFEKYKGNSYSLSHLVMYTRKMSTQTNNDQLLIHYFQDNLIGAALKWYMGLDNTQILTFNDPSEAFVHQYKFNIDMEPYRDQLSVMSHKHKETFKEYVQRWCEVTAHVSPLLEEKEMTKLFLKTLRLFYYDHMVASAPSDFTEMKNLVQIRTPPAVPEELLWWYKLDRHCAFHQVALGHDIKNYFALKAEVRRLMQSGIFSFEDSNPNVQFNT</sequence>
<reference evidence="2 3" key="1">
    <citation type="journal article" date="2022" name="Nat. Genet.">
        <title>Improved pea reference genome and pan-genome highlight genomic features and evolutionary characteristics.</title>
        <authorList>
            <person name="Yang T."/>
            <person name="Liu R."/>
            <person name="Luo Y."/>
            <person name="Hu S."/>
            <person name="Wang D."/>
            <person name="Wang C."/>
            <person name="Pandey M.K."/>
            <person name="Ge S."/>
            <person name="Xu Q."/>
            <person name="Li N."/>
            <person name="Li G."/>
            <person name="Huang Y."/>
            <person name="Saxena R.K."/>
            <person name="Ji Y."/>
            <person name="Li M."/>
            <person name="Yan X."/>
            <person name="He Y."/>
            <person name="Liu Y."/>
            <person name="Wang X."/>
            <person name="Xiang C."/>
            <person name="Varshney R.K."/>
            <person name="Ding H."/>
            <person name="Gao S."/>
            <person name="Zong X."/>
        </authorList>
    </citation>
    <scope>NUCLEOTIDE SEQUENCE [LARGE SCALE GENOMIC DNA]</scope>
    <source>
        <strain evidence="2 3">cv. Zhongwan 6</strain>
    </source>
</reference>
<name>A0A9D4XFB1_PEA</name>
<keyword evidence="3" id="KW-1185">Reference proteome</keyword>
<proteinExistence type="predicted"/>
<comment type="caution">
    <text evidence="2">The sequence shown here is derived from an EMBL/GenBank/DDBJ whole genome shotgun (WGS) entry which is preliminary data.</text>
</comment>
<dbReference type="PANTHER" id="PTHR33223">
    <property type="entry name" value="CCHC-TYPE DOMAIN-CONTAINING PROTEIN"/>
    <property type="match status" value="1"/>
</dbReference>
<dbReference type="InterPro" id="IPR005162">
    <property type="entry name" value="Retrotrans_gag_dom"/>
</dbReference>
<dbReference type="PANTHER" id="PTHR33223:SF8">
    <property type="entry name" value="OS04G0172440 PROTEIN"/>
    <property type="match status" value="1"/>
</dbReference>
<evidence type="ECO:0000259" key="1">
    <source>
        <dbReference type="Pfam" id="PF03732"/>
    </source>
</evidence>